<feature type="region of interest" description="Disordered" evidence="1">
    <location>
        <begin position="115"/>
        <end position="159"/>
    </location>
</feature>
<dbReference type="EMBL" id="MCGE01000006">
    <property type="protein sequence ID" value="ORZ20318.1"/>
    <property type="molecule type" value="Genomic_DNA"/>
</dbReference>
<feature type="compositionally biased region" description="Low complexity" evidence="1">
    <location>
        <begin position="372"/>
        <end position="415"/>
    </location>
</feature>
<accession>A0A1X2IPX1</accession>
<organism evidence="3 4">
    <name type="scientific">Absidia repens</name>
    <dbReference type="NCBI Taxonomy" id="90262"/>
    <lineage>
        <taxon>Eukaryota</taxon>
        <taxon>Fungi</taxon>
        <taxon>Fungi incertae sedis</taxon>
        <taxon>Mucoromycota</taxon>
        <taxon>Mucoromycotina</taxon>
        <taxon>Mucoromycetes</taxon>
        <taxon>Mucorales</taxon>
        <taxon>Cunninghamellaceae</taxon>
        <taxon>Absidia</taxon>
    </lineage>
</organism>
<keyword evidence="4" id="KW-1185">Reference proteome</keyword>
<feature type="compositionally biased region" description="Low complexity" evidence="1">
    <location>
        <begin position="199"/>
        <end position="209"/>
    </location>
</feature>
<proteinExistence type="predicted"/>
<evidence type="ECO:0000313" key="4">
    <source>
        <dbReference type="Proteomes" id="UP000193560"/>
    </source>
</evidence>
<evidence type="ECO:0000256" key="1">
    <source>
        <dbReference type="SAM" id="MobiDB-lite"/>
    </source>
</evidence>
<feature type="compositionally biased region" description="Low complexity" evidence="1">
    <location>
        <begin position="279"/>
        <end position="297"/>
    </location>
</feature>
<feature type="compositionally biased region" description="Polar residues" evidence="1">
    <location>
        <begin position="262"/>
        <end position="273"/>
    </location>
</feature>
<feature type="compositionally biased region" description="Basic residues" evidence="1">
    <location>
        <begin position="428"/>
        <end position="438"/>
    </location>
</feature>
<feature type="compositionally biased region" description="Low complexity" evidence="1">
    <location>
        <begin position="217"/>
        <end position="250"/>
    </location>
</feature>
<dbReference type="AlphaFoldDB" id="A0A1X2IPX1"/>
<feature type="compositionally biased region" description="Polar residues" evidence="1">
    <location>
        <begin position="416"/>
        <end position="425"/>
    </location>
</feature>
<feature type="compositionally biased region" description="Low complexity" evidence="1">
    <location>
        <begin position="452"/>
        <end position="463"/>
    </location>
</feature>
<keyword evidence="2" id="KW-1133">Transmembrane helix</keyword>
<feature type="region of interest" description="Disordered" evidence="1">
    <location>
        <begin position="199"/>
        <end position="485"/>
    </location>
</feature>
<name>A0A1X2IPX1_9FUNG</name>
<dbReference type="Proteomes" id="UP000193560">
    <property type="component" value="Unassembled WGS sequence"/>
</dbReference>
<sequence>MDKNIYIISISAIFGFLFSLLIFPTTSFPFSIFFFFFSFFVLFDHATFLHQSRISMPRRKDRLLFRSPSPGIRRIPEPTSPPPPPRIQRTRPLELPSRTTVANLNERLTSTLYANSSTTSSSCSPIGQSQPRSSSPSSASSSPSKSSSPSSTASSSSPQRLYESCLYRLYDRNDSNRTATSISSSNQPLSGWEALLASSDTSDTSDTSSQNSYQHLSITPISSPQRTTSQTSPCRISSSSSPTQQNTPKSIANIVPTASPHRPSSQQYTSCITSPSSPPSSSSNTPISSSRRASSQSPRKHKVGLDRKYPSKRSPQRLSDSHPPPSSLIMTRPQRYSNTPTVDSDTSEEEVEPDTKPRPLWMNRLRSRQNKKNNLSPNNATNNNSNNNSNSSSNNSNNNNNSNSNSHNNRKSSANVGSGNDSNSHGRGGGKSHIRKSRTSINNANKTKQMESSSPSSAATPSSFIKRQLRSRRIMASMDTKKSGK</sequence>
<keyword evidence="2" id="KW-0472">Membrane</keyword>
<evidence type="ECO:0000313" key="3">
    <source>
        <dbReference type="EMBL" id="ORZ20318.1"/>
    </source>
</evidence>
<evidence type="ECO:0000256" key="2">
    <source>
        <dbReference type="SAM" id="Phobius"/>
    </source>
</evidence>
<feature type="transmembrane region" description="Helical" evidence="2">
    <location>
        <begin position="30"/>
        <end position="50"/>
    </location>
</feature>
<dbReference type="STRING" id="90262.A0A1X2IPX1"/>
<feature type="compositionally biased region" description="Low complexity" evidence="1">
    <location>
        <begin position="115"/>
        <end position="158"/>
    </location>
</feature>
<feature type="compositionally biased region" description="Polar residues" evidence="1">
    <location>
        <begin position="334"/>
        <end position="344"/>
    </location>
</feature>
<protein>
    <submittedName>
        <fullName evidence="3">Uncharacterized protein</fullName>
    </submittedName>
</protein>
<gene>
    <name evidence="3" type="ORF">BCR42DRAFT_408497</name>
</gene>
<feature type="compositionally biased region" description="Polar residues" evidence="1">
    <location>
        <begin position="439"/>
        <end position="451"/>
    </location>
</feature>
<keyword evidence="2" id="KW-0812">Transmembrane</keyword>
<comment type="caution">
    <text evidence="3">The sequence shown here is derived from an EMBL/GenBank/DDBJ whole genome shotgun (WGS) entry which is preliminary data.</text>
</comment>
<reference evidence="3 4" key="1">
    <citation type="submission" date="2016-07" db="EMBL/GenBank/DDBJ databases">
        <title>Pervasive Adenine N6-methylation of Active Genes in Fungi.</title>
        <authorList>
            <consortium name="DOE Joint Genome Institute"/>
            <person name="Mondo S.J."/>
            <person name="Dannebaum R.O."/>
            <person name="Kuo R.C."/>
            <person name="Labutti K."/>
            <person name="Haridas S."/>
            <person name="Kuo A."/>
            <person name="Salamov A."/>
            <person name="Ahrendt S.R."/>
            <person name="Lipzen A."/>
            <person name="Sullivan W."/>
            <person name="Andreopoulos W.B."/>
            <person name="Clum A."/>
            <person name="Lindquist E."/>
            <person name="Daum C."/>
            <person name="Ramamoorthy G.K."/>
            <person name="Gryganskyi A."/>
            <person name="Culley D."/>
            <person name="Magnuson J.K."/>
            <person name="James T.Y."/>
            <person name="O'Malley M.A."/>
            <person name="Stajich J.E."/>
            <person name="Spatafora J.W."/>
            <person name="Visel A."/>
            <person name="Grigoriev I.V."/>
        </authorList>
    </citation>
    <scope>NUCLEOTIDE SEQUENCE [LARGE SCALE GENOMIC DNA]</scope>
    <source>
        <strain evidence="3 4">NRRL 1336</strain>
    </source>
</reference>
<feature type="region of interest" description="Disordered" evidence="1">
    <location>
        <begin position="66"/>
        <end position="99"/>
    </location>
</feature>
<feature type="transmembrane region" description="Helical" evidence="2">
    <location>
        <begin position="5"/>
        <end position="24"/>
    </location>
</feature>